<keyword evidence="2" id="KW-1003">Cell membrane</keyword>
<evidence type="ECO:0000256" key="5">
    <source>
        <dbReference type="ARBA" id="ARBA00023136"/>
    </source>
</evidence>
<dbReference type="RefSeq" id="WP_115416149.1">
    <property type="nucleotide sequence ID" value="NZ_CP031357.1"/>
</dbReference>
<dbReference type="EMBL" id="CP031357">
    <property type="protein sequence ID" value="AXK41963.1"/>
    <property type="molecule type" value="Genomic_DNA"/>
</dbReference>
<name>A0A345YDG1_9SPHN</name>
<dbReference type="Pfam" id="PF01478">
    <property type="entry name" value="Peptidase_A24"/>
    <property type="match status" value="1"/>
</dbReference>
<organism evidence="8 9">
    <name type="scientific">Erythrobacter aureus</name>
    <dbReference type="NCBI Taxonomy" id="2182384"/>
    <lineage>
        <taxon>Bacteria</taxon>
        <taxon>Pseudomonadati</taxon>
        <taxon>Pseudomonadota</taxon>
        <taxon>Alphaproteobacteria</taxon>
        <taxon>Sphingomonadales</taxon>
        <taxon>Erythrobacteraceae</taxon>
        <taxon>Erythrobacter/Porphyrobacter group</taxon>
        <taxon>Erythrobacter</taxon>
    </lineage>
</organism>
<dbReference type="PANTHER" id="PTHR36506:SF1">
    <property type="entry name" value="PREFLAGELLIN PEPTIDASE"/>
    <property type="match status" value="1"/>
</dbReference>
<feature type="transmembrane region" description="Helical" evidence="6">
    <location>
        <begin position="176"/>
        <end position="197"/>
    </location>
</feature>
<proteinExistence type="predicted"/>
<dbReference type="InterPro" id="IPR000045">
    <property type="entry name" value="Prepilin_IV_endopep_pep"/>
</dbReference>
<dbReference type="PANTHER" id="PTHR36506">
    <property type="entry name" value="PREFLAGELLIN PEPTIDASE"/>
    <property type="match status" value="1"/>
</dbReference>
<feature type="transmembrane region" description="Helical" evidence="6">
    <location>
        <begin position="101"/>
        <end position="125"/>
    </location>
</feature>
<evidence type="ECO:0000313" key="8">
    <source>
        <dbReference type="EMBL" id="AXK41963.1"/>
    </source>
</evidence>
<gene>
    <name evidence="8" type="ORF">DVR09_06080</name>
</gene>
<dbReference type="GO" id="GO:0005886">
    <property type="term" value="C:plasma membrane"/>
    <property type="evidence" value="ECO:0007669"/>
    <property type="project" value="UniProtKB-SubCell"/>
</dbReference>
<comment type="subcellular location">
    <subcellularLocation>
        <location evidence="1">Cell membrane</location>
        <topology evidence="1">Multi-pass membrane protein</topology>
    </subcellularLocation>
</comment>
<dbReference type="Gene3D" id="1.20.120.1220">
    <property type="match status" value="1"/>
</dbReference>
<feature type="transmembrane region" description="Helical" evidence="6">
    <location>
        <begin position="5"/>
        <end position="23"/>
    </location>
</feature>
<dbReference type="InterPro" id="IPR052218">
    <property type="entry name" value="Preflagellin_Peptidase"/>
</dbReference>
<evidence type="ECO:0000256" key="6">
    <source>
        <dbReference type="SAM" id="Phobius"/>
    </source>
</evidence>
<dbReference type="KEGG" id="err:DVR09_06080"/>
<feature type="domain" description="Prepilin type IV endopeptidase peptidase" evidence="7">
    <location>
        <begin position="14"/>
        <end position="115"/>
    </location>
</feature>
<dbReference type="GO" id="GO:0004190">
    <property type="term" value="F:aspartic-type endopeptidase activity"/>
    <property type="evidence" value="ECO:0007669"/>
    <property type="project" value="InterPro"/>
</dbReference>
<reference evidence="9" key="1">
    <citation type="submission" date="2018-07" db="EMBL/GenBank/DDBJ databases">
        <title>Genome sequence of Erythrobacter strain YH-07, an antagonistic bacterium isolated from Yellow Sea.</title>
        <authorList>
            <person name="Tang T."/>
            <person name="Liu Q."/>
            <person name="Sun X."/>
        </authorList>
    </citation>
    <scope>NUCLEOTIDE SEQUENCE [LARGE SCALE GENOMIC DNA]</scope>
    <source>
        <strain evidence="9">YH-07</strain>
    </source>
</reference>
<evidence type="ECO:0000256" key="2">
    <source>
        <dbReference type="ARBA" id="ARBA00022475"/>
    </source>
</evidence>
<accession>A0A345YDG1</accession>
<feature type="transmembrane region" description="Helical" evidence="6">
    <location>
        <begin position="137"/>
        <end position="156"/>
    </location>
</feature>
<keyword evidence="9" id="KW-1185">Reference proteome</keyword>
<evidence type="ECO:0000259" key="7">
    <source>
        <dbReference type="Pfam" id="PF01478"/>
    </source>
</evidence>
<dbReference type="OrthoDB" id="5329005at2"/>
<evidence type="ECO:0000256" key="1">
    <source>
        <dbReference type="ARBA" id="ARBA00004651"/>
    </source>
</evidence>
<sequence>MQSQIFTYVLLAGLAIALLWVIVTDLKSRTISNRLTMTVALGAPLYWLSIGLPLWPGIAFQLGLAAVVFAVCCVLFAIRQMGGGDVKLLTALSLWIPPSQFTFLLVAMAMLGWVLTMAVGAWRVAHSNAFKTSPARDSALLVLGTLIAVLFASAVLGGPTLPVPEGLVETTSSTPLAAIAVILAPFAILLVVTLGSIRIIRRHERDLWVPYGPAISLAGIWIVASGQLLAAHPAMTGG</sequence>
<feature type="transmembrane region" description="Helical" evidence="6">
    <location>
        <begin position="62"/>
        <end position="81"/>
    </location>
</feature>
<evidence type="ECO:0000313" key="9">
    <source>
        <dbReference type="Proteomes" id="UP000254508"/>
    </source>
</evidence>
<keyword evidence="5 6" id="KW-0472">Membrane</keyword>
<feature type="transmembrane region" description="Helical" evidence="6">
    <location>
        <begin position="209"/>
        <end position="230"/>
    </location>
</feature>
<dbReference type="Proteomes" id="UP000254508">
    <property type="component" value="Chromosome"/>
</dbReference>
<protein>
    <submittedName>
        <fullName evidence="8">Potassium:proton antiporter</fullName>
    </submittedName>
</protein>
<evidence type="ECO:0000256" key="3">
    <source>
        <dbReference type="ARBA" id="ARBA00022692"/>
    </source>
</evidence>
<evidence type="ECO:0000256" key="4">
    <source>
        <dbReference type="ARBA" id="ARBA00022989"/>
    </source>
</evidence>
<keyword evidence="3 6" id="KW-0812">Transmembrane</keyword>
<dbReference type="AlphaFoldDB" id="A0A345YDG1"/>
<keyword evidence="4 6" id="KW-1133">Transmembrane helix</keyword>